<feature type="region of interest" description="Disordered" evidence="10">
    <location>
        <begin position="328"/>
        <end position="362"/>
    </location>
</feature>
<accession>A0A2B4RMG1</accession>
<feature type="signal peptide" evidence="11">
    <location>
        <begin position="1"/>
        <end position="23"/>
    </location>
</feature>
<dbReference type="SUPFAM" id="SSF82895">
    <property type="entry name" value="TSP-1 type 1 repeat"/>
    <property type="match status" value="3"/>
</dbReference>
<dbReference type="Proteomes" id="UP000225706">
    <property type="component" value="Unassembled WGS sequence"/>
</dbReference>
<evidence type="ECO:0000256" key="6">
    <source>
        <dbReference type="ARBA" id="ARBA00022737"/>
    </source>
</evidence>
<name>A0A2B4RMG1_STYPI</name>
<dbReference type="AlphaFoldDB" id="A0A2B4RMG1"/>
<organism evidence="12 13">
    <name type="scientific">Stylophora pistillata</name>
    <name type="common">Smooth cauliflower coral</name>
    <dbReference type="NCBI Taxonomy" id="50429"/>
    <lineage>
        <taxon>Eukaryota</taxon>
        <taxon>Metazoa</taxon>
        <taxon>Cnidaria</taxon>
        <taxon>Anthozoa</taxon>
        <taxon>Hexacorallia</taxon>
        <taxon>Scleractinia</taxon>
        <taxon>Astrocoeniina</taxon>
        <taxon>Pocilloporidae</taxon>
        <taxon>Stylophora</taxon>
    </lineage>
</organism>
<sequence length="362" mass="39625">MKLAFALHLISILLMIQPDAILSCDTANWWASLDKKGWSVCANDRTFLRGLWRSAPGGNNGLWLIEQGKCCGASEPSNANQPSTCTNANWWSALDGKNVWALCPAGYYMEGIYISDSTNIYNIEEAKCCRPQNHPNAYEDCYDEDVTLSFDKEGWSECKRAGYYMTGLYKSGCEHVYCIEKFKCCRMKKAVVNGGWTDFGPFGECSATCGGGMQERSRTCTNPPPSGGGAQCSGSAKETRACNAEPCAVDGGWSEYGEWCECSKPCGGGVQSRSRTCSNPPPAHGGKDCMGMSEETMECNTQECDVNGGWSKWSEYGECKGKCNKRGKKYKTRTCTNPPKSGNGKNCKGKSQKKKRCKVKCA</sequence>
<evidence type="ECO:0000256" key="3">
    <source>
        <dbReference type="ARBA" id="ARBA00022525"/>
    </source>
</evidence>
<keyword evidence="4" id="KW-0812">Transmembrane</keyword>
<reference evidence="13" key="1">
    <citation type="journal article" date="2017" name="bioRxiv">
        <title>Comparative analysis of the genomes of Stylophora pistillata and Acropora digitifera provides evidence for extensive differences between species of corals.</title>
        <authorList>
            <person name="Voolstra C.R."/>
            <person name="Li Y."/>
            <person name="Liew Y.J."/>
            <person name="Baumgarten S."/>
            <person name="Zoccola D."/>
            <person name="Flot J.-F."/>
            <person name="Tambutte S."/>
            <person name="Allemand D."/>
            <person name="Aranda M."/>
        </authorList>
    </citation>
    <scope>NUCLEOTIDE SEQUENCE [LARGE SCALE GENOMIC DNA]</scope>
</reference>
<dbReference type="PRINTS" id="PR01705">
    <property type="entry name" value="TSP1REPEAT"/>
</dbReference>
<dbReference type="OrthoDB" id="5984372at2759"/>
<dbReference type="PROSITE" id="PS50092">
    <property type="entry name" value="TSP1"/>
    <property type="match status" value="3"/>
</dbReference>
<keyword evidence="9" id="KW-1015">Disulfide bond</keyword>
<protein>
    <submittedName>
        <fullName evidence="12">Hemicentin-1</fullName>
    </submittedName>
</protein>
<feature type="compositionally biased region" description="Basic residues" evidence="10">
    <location>
        <begin position="347"/>
        <end position="362"/>
    </location>
</feature>
<keyword evidence="8" id="KW-0472">Membrane</keyword>
<evidence type="ECO:0000256" key="11">
    <source>
        <dbReference type="SAM" id="SignalP"/>
    </source>
</evidence>
<keyword evidence="6" id="KW-0677">Repeat</keyword>
<evidence type="ECO:0000256" key="7">
    <source>
        <dbReference type="ARBA" id="ARBA00022989"/>
    </source>
</evidence>
<comment type="subcellular location">
    <subcellularLocation>
        <location evidence="1">Membrane</location>
        <topology evidence="1">Single-pass membrane protein</topology>
    </subcellularLocation>
    <subcellularLocation>
        <location evidence="2">Secreted</location>
    </subcellularLocation>
</comment>
<proteinExistence type="predicted"/>
<dbReference type="InterPro" id="IPR036383">
    <property type="entry name" value="TSP1_rpt_sf"/>
</dbReference>
<dbReference type="GO" id="GO:0016020">
    <property type="term" value="C:membrane"/>
    <property type="evidence" value="ECO:0007669"/>
    <property type="project" value="UniProtKB-SubCell"/>
</dbReference>
<evidence type="ECO:0000256" key="2">
    <source>
        <dbReference type="ARBA" id="ARBA00004613"/>
    </source>
</evidence>
<evidence type="ECO:0000256" key="8">
    <source>
        <dbReference type="ARBA" id="ARBA00023136"/>
    </source>
</evidence>
<keyword evidence="13" id="KW-1185">Reference proteome</keyword>
<gene>
    <name evidence="12" type="primary">HMCN1</name>
    <name evidence="12" type="ORF">AWC38_SpisGene17964</name>
</gene>
<dbReference type="PANTHER" id="PTHR22906">
    <property type="entry name" value="PROPERDIN"/>
    <property type="match status" value="1"/>
</dbReference>
<dbReference type="FunFam" id="2.20.100.10:FF:000007">
    <property type="entry name" value="Thrombospondin 1"/>
    <property type="match status" value="1"/>
</dbReference>
<evidence type="ECO:0000313" key="12">
    <source>
        <dbReference type="EMBL" id="PFX17700.1"/>
    </source>
</evidence>
<evidence type="ECO:0000256" key="5">
    <source>
        <dbReference type="ARBA" id="ARBA00022729"/>
    </source>
</evidence>
<feature type="chain" id="PRO_5012202772" evidence="11">
    <location>
        <begin position="24"/>
        <end position="362"/>
    </location>
</feature>
<evidence type="ECO:0000256" key="9">
    <source>
        <dbReference type="ARBA" id="ARBA00023157"/>
    </source>
</evidence>
<dbReference type="PANTHER" id="PTHR22906:SF43">
    <property type="entry name" value="PROPERDIN"/>
    <property type="match status" value="1"/>
</dbReference>
<evidence type="ECO:0000256" key="1">
    <source>
        <dbReference type="ARBA" id="ARBA00004167"/>
    </source>
</evidence>
<keyword evidence="3" id="KW-0964">Secreted</keyword>
<comment type="caution">
    <text evidence="12">The sequence shown here is derived from an EMBL/GenBank/DDBJ whole genome shotgun (WGS) entry which is preliminary data.</text>
</comment>
<dbReference type="SMART" id="SM00209">
    <property type="entry name" value="TSP1"/>
    <property type="match status" value="3"/>
</dbReference>
<evidence type="ECO:0000313" key="13">
    <source>
        <dbReference type="Proteomes" id="UP000225706"/>
    </source>
</evidence>
<evidence type="ECO:0000256" key="4">
    <source>
        <dbReference type="ARBA" id="ARBA00022692"/>
    </source>
</evidence>
<keyword evidence="7" id="KW-1133">Transmembrane helix</keyword>
<evidence type="ECO:0000256" key="10">
    <source>
        <dbReference type="SAM" id="MobiDB-lite"/>
    </source>
</evidence>
<dbReference type="InterPro" id="IPR052065">
    <property type="entry name" value="Compl_asym_regulator"/>
</dbReference>
<dbReference type="FunFam" id="2.20.100.10:FF:000001">
    <property type="entry name" value="semaphorin-5A isoform X1"/>
    <property type="match status" value="1"/>
</dbReference>
<dbReference type="EMBL" id="LSMT01000454">
    <property type="protein sequence ID" value="PFX17700.1"/>
    <property type="molecule type" value="Genomic_DNA"/>
</dbReference>
<dbReference type="Gene3D" id="2.20.100.10">
    <property type="entry name" value="Thrombospondin type-1 (TSP1) repeat"/>
    <property type="match status" value="3"/>
</dbReference>
<dbReference type="Pfam" id="PF00090">
    <property type="entry name" value="TSP_1"/>
    <property type="match status" value="3"/>
</dbReference>
<dbReference type="InterPro" id="IPR000884">
    <property type="entry name" value="TSP1_rpt"/>
</dbReference>
<keyword evidence="5 11" id="KW-0732">Signal</keyword>